<feature type="domain" description="Histidine kinase" evidence="10">
    <location>
        <begin position="211"/>
        <end position="416"/>
    </location>
</feature>
<dbReference type="PRINTS" id="PR00344">
    <property type="entry name" value="BCTRLSENSOR"/>
</dbReference>
<dbReference type="PANTHER" id="PTHR43065:SF10">
    <property type="entry name" value="PEROXIDE STRESS-ACTIVATED HISTIDINE KINASE MAK3"/>
    <property type="match status" value="1"/>
</dbReference>
<dbReference type="Pfam" id="PF00512">
    <property type="entry name" value="HisKA"/>
    <property type="match status" value="1"/>
</dbReference>
<dbReference type="InterPro" id="IPR003594">
    <property type="entry name" value="HATPase_dom"/>
</dbReference>
<dbReference type="RefSeq" id="WP_076347327.1">
    <property type="nucleotide sequence ID" value="NZ_FTOO01000007.1"/>
</dbReference>
<dbReference type="OrthoDB" id="9815750at2"/>
<evidence type="ECO:0000256" key="8">
    <source>
        <dbReference type="ARBA" id="ARBA00023012"/>
    </source>
</evidence>
<evidence type="ECO:0000256" key="4">
    <source>
        <dbReference type="ARBA" id="ARBA00022679"/>
    </source>
</evidence>
<dbReference type="InterPro" id="IPR005467">
    <property type="entry name" value="His_kinase_dom"/>
</dbReference>
<dbReference type="Pfam" id="PF02518">
    <property type="entry name" value="HATPase_c"/>
    <property type="match status" value="1"/>
</dbReference>
<dbReference type="PROSITE" id="PS50109">
    <property type="entry name" value="HIS_KIN"/>
    <property type="match status" value="1"/>
</dbReference>
<evidence type="ECO:0000256" key="5">
    <source>
        <dbReference type="ARBA" id="ARBA00022741"/>
    </source>
</evidence>
<evidence type="ECO:0000313" key="11">
    <source>
        <dbReference type="EMBL" id="SIS92840.1"/>
    </source>
</evidence>
<dbReference type="EC" id="2.7.13.3" evidence="2"/>
<evidence type="ECO:0000256" key="2">
    <source>
        <dbReference type="ARBA" id="ARBA00012438"/>
    </source>
</evidence>
<organism evidence="11 12">
    <name type="scientific">Alicyclobacillus vulcanalis</name>
    <dbReference type="NCBI Taxonomy" id="252246"/>
    <lineage>
        <taxon>Bacteria</taxon>
        <taxon>Bacillati</taxon>
        <taxon>Bacillota</taxon>
        <taxon>Bacilli</taxon>
        <taxon>Bacillales</taxon>
        <taxon>Alicyclobacillaceae</taxon>
        <taxon>Alicyclobacillus</taxon>
    </lineage>
</organism>
<dbReference type="GO" id="GO:0005524">
    <property type="term" value="F:ATP binding"/>
    <property type="evidence" value="ECO:0007669"/>
    <property type="project" value="UniProtKB-KW"/>
</dbReference>
<evidence type="ECO:0000256" key="9">
    <source>
        <dbReference type="SAM" id="MobiDB-lite"/>
    </source>
</evidence>
<keyword evidence="3" id="KW-0597">Phosphoprotein</keyword>
<evidence type="ECO:0000256" key="7">
    <source>
        <dbReference type="ARBA" id="ARBA00022840"/>
    </source>
</evidence>
<keyword evidence="12" id="KW-1185">Reference proteome</keyword>
<keyword evidence="5" id="KW-0547">Nucleotide-binding</keyword>
<dbReference type="Proteomes" id="UP000186156">
    <property type="component" value="Unassembled WGS sequence"/>
</dbReference>
<keyword evidence="8" id="KW-0902">Two-component regulatory system</keyword>
<name>A0A1N7N3D6_9BACL</name>
<dbReference type="InterPro" id="IPR004358">
    <property type="entry name" value="Sig_transdc_His_kin-like_C"/>
</dbReference>
<dbReference type="EMBL" id="FTOO01000007">
    <property type="protein sequence ID" value="SIS92840.1"/>
    <property type="molecule type" value="Genomic_DNA"/>
</dbReference>
<keyword evidence="4" id="KW-0808">Transferase</keyword>
<feature type="region of interest" description="Disordered" evidence="9">
    <location>
        <begin position="1"/>
        <end position="35"/>
    </location>
</feature>
<gene>
    <name evidence="11" type="ORF">SAMN05421799_10737</name>
</gene>
<evidence type="ECO:0000313" key="12">
    <source>
        <dbReference type="Proteomes" id="UP000186156"/>
    </source>
</evidence>
<accession>A0A1N7N3D6</accession>
<dbReference type="SUPFAM" id="SSF47384">
    <property type="entry name" value="Homodimeric domain of signal transducing histidine kinase"/>
    <property type="match status" value="1"/>
</dbReference>
<keyword evidence="7" id="KW-0067">ATP-binding</keyword>
<evidence type="ECO:0000256" key="3">
    <source>
        <dbReference type="ARBA" id="ARBA00022553"/>
    </source>
</evidence>
<dbReference type="Gene3D" id="1.10.287.130">
    <property type="match status" value="1"/>
</dbReference>
<evidence type="ECO:0000256" key="6">
    <source>
        <dbReference type="ARBA" id="ARBA00022777"/>
    </source>
</evidence>
<dbReference type="Gene3D" id="3.30.565.10">
    <property type="entry name" value="Histidine kinase-like ATPase, C-terminal domain"/>
    <property type="match status" value="1"/>
</dbReference>
<protein>
    <recommendedName>
        <fullName evidence="2">histidine kinase</fullName>
        <ecNumber evidence="2">2.7.13.3</ecNumber>
    </recommendedName>
</protein>
<dbReference type="InterPro" id="IPR036890">
    <property type="entry name" value="HATPase_C_sf"/>
</dbReference>
<proteinExistence type="predicted"/>
<dbReference type="InterPro" id="IPR003661">
    <property type="entry name" value="HisK_dim/P_dom"/>
</dbReference>
<dbReference type="CDD" id="cd00075">
    <property type="entry name" value="HATPase"/>
    <property type="match status" value="1"/>
</dbReference>
<evidence type="ECO:0000259" key="10">
    <source>
        <dbReference type="PROSITE" id="PS50109"/>
    </source>
</evidence>
<dbReference type="InterPro" id="IPR036097">
    <property type="entry name" value="HisK_dim/P_sf"/>
</dbReference>
<dbReference type="STRING" id="252246.SAMN05421799_10737"/>
<sequence>MGSAFASIASNDNESTRASTASGAPTVARLKPGAPASRLQAREASFFEFLRDLAATHPEPSPFLCIVFDATDAVLTTAAHGEWRDDETARCVEAVSGELRRAPSPEPWAPARLCAGPPRVTLRHAGEWSTAFLRLPASIGRASQLAVAQRRSQEDAHDLARLALHLAHASVQAWTSCERAWARRSQAILRRMRNKLQEFEKVSALAQLCAGIAHEIRNPLTTARGFLQLFAERCDDKDRAYLELTIGELDRIRELLEDFMGLCRPEREERVEIDVAEIAQSVHRFLLPEASLCDIRLDLHLPAQPLMAAVRPQQIKQVLINLVQNALHACRGRPNAAVSLHLEEREGHVVAKVMDNGCGIQHVERIFRPFYTTKSTGTGLGLFVCKHIVEAHGGSIAIRSRVDEGTTVTVDLPKRAARRA</sequence>
<dbReference type="SMART" id="SM00388">
    <property type="entry name" value="HisKA"/>
    <property type="match status" value="1"/>
</dbReference>
<dbReference type="PANTHER" id="PTHR43065">
    <property type="entry name" value="SENSOR HISTIDINE KINASE"/>
    <property type="match status" value="1"/>
</dbReference>
<dbReference type="SMART" id="SM00387">
    <property type="entry name" value="HATPase_c"/>
    <property type="match status" value="1"/>
</dbReference>
<dbReference type="CDD" id="cd00082">
    <property type="entry name" value="HisKA"/>
    <property type="match status" value="1"/>
</dbReference>
<keyword evidence="6 11" id="KW-0418">Kinase</keyword>
<dbReference type="SUPFAM" id="SSF55874">
    <property type="entry name" value="ATPase domain of HSP90 chaperone/DNA topoisomerase II/histidine kinase"/>
    <property type="match status" value="1"/>
</dbReference>
<dbReference type="GO" id="GO:0000155">
    <property type="term" value="F:phosphorelay sensor kinase activity"/>
    <property type="evidence" value="ECO:0007669"/>
    <property type="project" value="InterPro"/>
</dbReference>
<dbReference type="AlphaFoldDB" id="A0A1N7N3D6"/>
<feature type="compositionally biased region" description="Polar residues" evidence="9">
    <location>
        <begin position="8"/>
        <end position="23"/>
    </location>
</feature>
<reference evidence="12" key="1">
    <citation type="submission" date="2017-01" db="EMBL/GenBank/DDBJ databases">
        <authorList>
            <person name="Varghese N."/>
            <person name="Submissions S."/>
        </authorList>
    </citation>
    <scope>NUCLEOTIDE SEQUENCE [LARGE SCALE GENOMIC DNA]</scope>
    <source>
        <strain evidence="12">DSM 16176</strain>
    </source>
</reference>
<comment type="catalytic activity">
    <reaction evidence="1">
        <text>ATP + protein L-histidine = ADP + protein N-phospho-L-histidine.</text>
        <dbReference type="EC" id="2.7.13.3"/>
    </reaction>
</comment>
<evidence type="ECO:0000256" key="1">
    <source>
        <dbReference type="ARBA" id="ARBA00000085"/>
    </source>
</evidence>